<dbReference type="Proteomes" id="UP000245622">
    <property type="component" value="Chromosome 1"/>
</dbReference>
<reference evidence="1 2" key="1">
    <citation type="submission" date="2014-04" db="EMBL/GenBank/DDBJ databases">
        <authorList>
            <person name="Hornung B.V."/>
        </authorList>
    </citation>
    <scope>NUCLEOTIDE SEQUENCE [LARGE SCALE GENOMIC DNA]</scope>
    <source>
        <strain evidence="1 2">CRIB</strain>
    </source>
</reference>
<keyword evidence="2" id="KW-1185">Reference proteome</keyword>
<protein>
    <submittedName>
        <fullName evidence="1">Uncharacterized protein</fullName>
    </submittedName>
</protein>
<dbReference type="AlphaFoldDB" id="A0A1V1I3S3"/>
<evidence type="ECO:0000313" key="2">
    <source>
        <dbReference type="Proteomes" id="UP000245622"/>
    </source>
</evidence>
<sequence>MKDNLIKKAYISAFDIEDKYLKDLIVVNTKCLIDDNIQRCVYIDDNRLRDELIYYKFYGEKLNYNNILNLLLPVIISNTNIKKSEDEVLELIQKYVRYFKKEDYLFEYILSSVLYNSIIHNIIEDSTIEYKDLLQKIKERIIGFTISLDKANTIKFHMARINAIQQIDKYIDLKVQDYDDEKILGSLLNILYDIYIEDREVKDFGSKSIKKSILSILGFDENYNIDNIDFILSMSEYIVKLRKYKINKKVYDKNSDPRYLINLNEGDTCNDPIFNQIKIVSKNFNNNILNINIKSKSGLYALKFKKA</sequence>
<dbReference type="EMBL" id="LN555523">
    <property type="protein sequence ID" value="CED94779.1"/>
    <property type="molecule type" value="Genomic_DNA"/>
</dbReference>
<name>A0A1V1I3S3_9FIRM</name>
<accession>A0A1V1I3S3</accession>
<organism evidence="1 2">
    <name type="scientific">Romboutsia ilealis</name>
    <dbReference type="NCBI Taxonomy" id="1115758"/>
    <lineage>
        <taxon>Bacteria</taxon>
        <taxon>Bacillati</taxon>
        <taxon>Bacillota</taxon>
        <taxon>Clostridia</taxon>
        <taxon>Peptostreptococcales</taxon>
        <taxon>Peptostreptococcaceae</taxon>
        <taxon>Romboutsia</taxon>
    </lineage>
</organism>
<gene>
    <name evidence="1" type="ORF">CRIB_2176</name>
</gene>
<dbReference type="KEGG" id="ril:CRIB_2176"/>
<dbReference type="RefSeq" id="WP_180702276.1">
    <property type="nucleotide sequence ID" value="NZ_CAPEHT010000003.1"/>
</dbReference>
<evidence type="ECO:0000313" key="1">
    <source>
        <dbReference type="EMBL" id="CED94779.1"/>
    </source>
</evidence>
<dbReference type="GeneID" id="82206205"/>
<proteinExistence type="predicted"/>